<sequence>MEKIGFGALNWLTLVIYLVTMLGVGIYFTKKSGKDTDAFLKQGGKFLHGQQG</sequence>
<keyword evidence="3" id="KW-1185">Reference proteome</keyword>
<dbReference type="EMBL" id="JAFBDZ010000002">
    <property type="protein sequence ID" value="MBM7585906.1"/>
    <property type="molecule type" value="Genomic_DNA"/>
</dbReference>
<accession>A0ABS2NDH5</accession>
<keyword evidence="1" id="KW-1133">Transmembrane helix</keyword>
<evidence type="ECO:0000256" key="1">
    <source>
        <dbReference type="SAM" id="Phobius"/>
    </source>
</evidence>
<evidence type="ECO:0000313" key="2">
    <source>
        <dbReference type="EMBL" id="MBM7585906.1"/>
    </source>
</evidence>
<name>A0ABS2NDH5_9BACI</name>
<organism evidence="2 3">
    <name type="scientific">Rossellomorea pakistanensis</name>
    <dbReference type="NCBI Taxonomy" id="992288"/>
    <lineage>
        <taxon>Bacteria</taxon>
        <taxon>Bacillati</taxon>
        <taxon>Bacillota</taxon>
        <taxon>Bacilli</taxon>
        <taxon>Bacillales</taxon>
        <taxon>Bacillaceae</taxon>
        <taxon>Rossellomorea</taxon>
    </lineage>
</organism>
<comment type="caution">
    <text evidence="2">The sequence shown here is derived from an EMBL/GenBank/DDBJ whole genome shotgun (WGS) entry which is preliminary data.</text>
</comment>
<evidence type="ECO:0000313" key="3">
    <source>
        <dbReference type="Proteomes" id="UP001646157"/>
    </source>
</evidence>
<gene>
    <name evidence="2" type="ORF">JOC86_002448</name>
</gene>
<dbReference type="Proteomes" id="UP001646157">
    <property type="component" value="Unassembled WGS sequence"/>
</dbReference>
<keyword evidence="1" id="KW-0812">Transmembrane</keyword>
<reference evidence="2 3" key="1">
    <citation type="submission" date="2021-01" db="EMBL/GenBank/DDBJ databases">
        <title>Genomic Encyclopedia of Type Strains, Phase IV (KMG-IV): sequencing the most valuable type-strain genomes for metagenomic binning, comparative biology and taxonomic classification.</title>
        <authorList>
            <person name="Goeker M."/>
        </authorList>
    </citation>
    <scope>NUCLEOTIDE SEQUENCE [LARGE SCALE GENOMIC DNA]</scope>
    <source>
        <strain evidence="2 3">DSM 24834</strain>
    </source>
</reference>
<protein>
    <submittedName>
        <fullName evidence="2">Na+/proline symporter</fullName>
    </submittedName>
</protein>
<keyword evidence="1" id="KW-0472">Membrane</keyword>
<proteinExistence type="predicted"/>
<feature type="transmembrane region" description="Helical" evidence="1">
    <location>
        <begin position="6"/>
        <end position="28"/>
    </location>
</feature>